<dbReference type="GO" id="GO:1990544">
    <property type="term" value="P:mitochondrial ATP transmembrane transport"/>
    <property type="evidence" value="ECO:0007669"/>
    <property type="project" value="InterPro"/>
</dbReference>
<dbReference type="GO" id="GO:0005743">
    <property type="term" value="C:mitochondrial inner membrane"/>
    <property type="evidence" value="ECO:0007669"/>
    <property type="project" value="InterPro"/>
</dbReference>
<reference evidence="9 10" key="1">
    <citation type="submission" date="2009-03" db="EMBL/GenBank/DDBJ databases">
        <authorList>
            <person name="Warren W."/>
            <person name="Ye L."/>
            <person name="Minx P."/>
            <person name="Worley K."/>
            <person name="Gibbs R."/>
            <person name="Wilson R.K."/>
        </authorList>
    </citation>
    <scope>NUCLEOTIDE SEQUENCE [LARGE SCALE GENOMIC DNA]</scope>
</reference>
<evidence type="ECO:0000313" key="9">
    <source>
        <dbReference type="Ensembl" id="ENSCJAP00000082103.1"/>
    </source>
</evidence>
<evidence type="ECO:0000256" key="2">
    <source>
        <dbReference type="ARBA" id="ARBA00022448"/>
    </source>
</evidence>
<evidence type="ECO:0000256" key="8">
    <source>
        <dbReference type="SAM" id="MobiDB-lite"/>
    </source>
</evidence>
<comment type="subcellular location">
    <subcellularLocation>
        <location evidence="7">Membrane</location>
        <topology evidence="7">Multi-pass membrane protein</topology>
    </subcellularLocation>
</comment>
<reference evidence="9" key="2">
    <citation type="submission" date="2025-08" db="UniProtKB">
        <authorList>
            <consortium name="Ensembl"/>
        </authorList>
    </citation>
    <scope>IDENTIFICATION</scope>
</reference>
<evidence type="ECO:0000256" key="7">
    <source>
        <dbReference type="RuleBase" id="RU368008"/>
    </source>
</evidence>
<accession>A0A8I3VY28</accession>
<dbReference type="GO" id="GO:0140021">
    <property type="term" value="P:mitochondrial ADP transmembrane transport"/>
    <property type="evidence" value="ECO:0007669"/>
    <property type="project" value="InterPro"/>
</dbReference>
<dbReference type="Gene3D" id="1.50.40.10">
    <property type="entry name" value="Mitochondrial carrier domain"/>
    <property type="match status" value="1"/>
</dbReference>
<keyword evidence="6" id="KW-0472">Membrane</keyword>
<feature type="compositionally biased region" description="Polar residues" evidence="8">
    <location>
        <begin position="129"/>
        <end position="145"/>
    </location>
</feature>
<dbReference type="GO" id="GO:1901029">
    <property type="term" value="P:negative regulation of mitochondrial outer membrane permeabilization involved in apoptotic signaling pathway"/>
    <property type="evidence" value="ECO:0007669"/>
    <property type="project" value="TreeGrafter"/>
</dbReference>
<dbReference type="Ensembl" id="ENSCJAT00000129417.1">
    <property type="protein sequence ID" value="ENSCJAP00000082103.1"/>
    <property type="gene ID" value="ENSCJAG00000085748.1"/>
</dbReference>
<evidence type="ECO:0000256" key="5">
    <source>
        <dbReference type="ARBA" id="ARBA00022989"/>
    </source>
</evidence>
<evidence type="ECO:0000256" key="6">
    <source>
        <dbReference type="ARBA" id="ARBA00023136"/>
    </source>
</evidence>
<comment type="function">
    <text evidence="7">Catalyzes the exchange of ADP and ATP across the membrane.</text>
</comment>
<dbReference type="PANTHER" id="PTHR45635:SF13">
    <property type="entry name" value="ADP_ATP TRANSLOCASE 3"/>
    <property type="match status" value="1"/>
</dbReference>
<keyword evidence="4" id="KW-0677">Repeat</keyword>
<comment type="subunit">
    <text evidence="7">Monomer.</text>
</comment>
<sequence length="304" mass="32798">MPALPPSRNRPSSTLPKASWQEAWPPPSPRPPWPGSNGSSCCCKQHKGIVDLIVRTPGSRACCPFGGATWPTSSATFHASPPLGLRGSVQANLPGVRGVGRGQAHTFSSRGTLQVIWLPVVRSARPPSASCTPGISPEPSRQPTWGNPARSACSKAWETAWRRSPSPTASGAGTRAPASTRPRRLPPVQGIIIYPAAYFCVYYTAKGILPDPKNTHIVGSLMIAQTVAPVVGVVSYPFHPVQPRRMMQSRRKGADIGAVCRLQEKARSHMEKQSTQSVTCQKFPWLTSQKTFSSVFRLTFAIDT</sequence>
<keyword evidence="3" id="KW-0812">Transmembrane</keyword>
<reference evidence="9" key="3">
    <citation type="submission" date="2025-09" db="UniProtKB">
        <authorList>
            <consortium name="Ensembl"/>
        </authorList>
    </citation>
    <scope>IDENTIFICATION</scope>
</reference>
<dbReference type="SUPFAM" id="SSF103506">
    <property type="entry name" value="Mitochondrial carrier"/>
    <property type="match status" value="1"/>
</dbReference>
<evidence type="ECO:0000256" key="4">
    <source>
        <dbReference type="ARBA" id="ARBA00022737"/>
    </source>
</evidence>
<proteinExistence type="inferred from homology"/>
<feature type="compositionally biased region" description="Pro residues" evidence="8">
    <location>
        <begin position="24"/>
        <end position="34"/>
    </location>
</feature>
<dbReference type="InterPro" id="IPR023395">
    <property type="entry name" value="MCP_dom_sf"/>
</dbReference>
<feature type="region of interest" description="Disordered" evidence="8">
    <location>
        <begin position="1"/>
        <end position="37"/>
    </location>
</feature>
<evidence type="ECO:0000313" key="10">
    <source>
        <dbReference type="Proteomes" id="UP000008225"/>
    </source>
</evidence>
<dbReference type="AlphaFoldDB" id="A0A8I3VY28"/>
<keyword evidence="2 7" id="KW-0813">Transport</keyword>
<feature type="region of interest" description="Disordered" evidence="8">
    <location>
        <begin position="128"/>
        <end position="182"/>
    </location>
</feature>
<evidence type="ECO:0000256" key="3">
    <source>
        <dbReference type="ARBA" id="ARBA00022692"/>
    </source>
</evidence>
<organism evidence="9 10">
    <name type="scientific">Callithrix jacchus</name>
    <name type="common">White-tufted-ear marmoset</name>
    <name type="synonym">Simia Jacchus</name>
    <dbReference type="NCBI Taxonomy" id="9483"/>
    <lineage>
        <taxon>Eukaryota</taxon>
        <taxon>Metazoa</taxon>
        <taxon>Chordata</taxon>
        <taxon>Craniata</taxon>
        <taxon>Vertebrata</taxon>
        <taxon>Euteleostomi</taxon>
        <taxon>Mammalia</taxon>
        <taxon>Eutheria</taxon>
        <taxon>Euarchontoglires</taxon>
        <taxon>Primates</taxon>
        <taxon>Haplorrhini</taxon>
        <taxon>Platyrrhini</taxon>
        <taxon>Cebidae</taxon>
        <taxon>Callitrichinae</taxon>
        <taxon>Callithrix</taxon>
        <taxon>Callithrix</taxon>
    </lineage>
</organism>
<dbReference type="PANTHER" id="PTHR45635">
    <property type="entry name" value="ADP,ATP CARRIER PROTEIN 1-RELATED-RELATED"/>
    <property type="match status" value="1"/>
</dbReference>
<keyword evidence="5" id="KW-1133">Transmembrane helix</keyword>
<dbReference type="InterPro" id="IPR002113">
    <property type="entry name" value="ADT_euk_type"/>
</dbReference>
<dbReference type="Proteomes" id="UP000008225">
    <property type="component" value="Chromosome 6"/>
</dbReference>
<dbReference type="GO" id="GO:0005471">
    <property type="term" value="F:ATP:ADP antiporter activity"/>
    <property type="evidence" value="ECO:0007669"/>
    <property type="project" value="UniProtKB-UniRule"/>
</dbReference>
<comment type="similarity">
    <text evidence="1 7">Belongs to the mitochondrial carrier (TC 2.A.29) family.</text>
</comment>
<evidence type="ECO:0000256" key="1">
    <source>
        <dbReference type="ARBA" id="ARBA00006375"/>
    </source>
</evidence>
<keyword evidence="10" id="KW-1185">Reference proteome</keyword>
<dbReference type="GeneTree" id="ENSGT00940000154622"/>
<name>A0A8I3VY28_CALJA</name>
<protein>
    <recommendedName>
        <fullName evidence="7">ADP/ATP translocase</fullName>
    </recommendedName>
    <alternativeName>
        <fullName evidence="7">ADP,ATP carrier protein</fullName>
    </alternativeName>
</protein>